<name>A0A540WWZ8_9BACT</name>
<dbReference type="PROSITE" id="PS51257">
    <property type="entry name" value="PROKAR_LIPOPROTEIN"/>
    <property type="match status" value="1"/>
</dbReference>
<gene>
    <name evidence="1" type="ORF">FJV41_23400</name>
</gene>
<evidence type="ECO:0000313" key="1">
    <source>
        <dbReference type="EMBL" id="TQF13523.1"/>
    </source>
</evidence>
<dbReference type="OrthoDB" id="5521541at2"/>
<keyword evidence="2" id="KW-1185">Reference proteome</keyword>
<dbReference type="AlphaFoldDB" id="A0A540WWZ8"/>
<organism evidence="1 2">
    <name type="scientific">Myxococcus llanfairpwllgwyngyllgogerychwyrndrobwllllantysiliogogogochensis</name>
    <dbReference type="NCBI Taxonomy" id="2590453"/>
    <lineage>
        <taxon>Bacteria</taxon>
        <taxon>Pseudomonadati</taxon>
        <taxon>Myxococcota</taxon>
        <taxon>Myxococcia</taxon>
        <taxon>Myxococcales</taxon>
        <taxon>Cystobacterineae</taxon>
        <taxon>Myxococcaceae</taxon>
        <taxon>Myxococcus</taxon>
    </lineage>
</organism>
<dbReference type="EMBL" id="VIFM01000097">
    <property type="protein sequence ID" value="TQF13523.1"/>
    <property type="molecule type" value="Genomic_DNA"/>
</dbReference>
<proteinExistence type="predicted"/>
<evidence type="ECO:0008006" key="3">
    <source>
        <dbReference type="Google" id="ProtNLM"/>
    </source>
</evidence>
<reference evidence="1 2" key="1">
    <citation type="submission" date="2019-06" db="EMBL/GenBank/DDBJ databases">
        <authorList>
            <person name="Livingstone P."/>
            <person name="Whitworth D."/>
        </authorList>
    </citation>
    <scope>NUCLEOTIDE SEQUENCE [LARGE SCALE GENOMIC DNA]</scope>
    <source>
        <strain evidence="1 2">AM401</strain>
    </source>
</reference>
<accession>A0A540WWZ8</accession>
<dbReference type="Proteomes" id="UP000315369">
    <property type="component" value="Unassembled WGS sequence"/>
</dbReference>
<evidence type="ECO:0000313" key="2">
    <source>
        <dbReference type="Proteomes" id="UP000315369"/>
    </source>
</evidence>
<comment type="caution">
    <text evidence="1">The sequence shown here is derived from an EMBL/GenBank/DDBJ whole genome shotgun (WGS) entry which is preliminary data.</text>
</comment>
<sequence length="98" mass="9689">MKTLTLAGWVLGALLWSACGSDDDDEGACVQVTVFARSATGNCSAYPSTCDVPAGYVECCGGVLGGCVASGPDARCVDDPTDSCSPNTGGADCPGVCD</sequence>
<protein>
    <recommendedName>
        <fullName evidence="3">Lipoprotein</fullName>
    </recommendedName>
</protein>